<dbReference type="RefSeq" id="WP_218445391.1">
    <property type="nucleotide sequence ID" value="NZ_JAGSPA010000002.1"/>
</dbReference>
<evidence type="ECO:0000313" key="1">
    <source>
        <dbReference type="EMBL" id="MBV7256696.1"/>
    </source>
</evidence>
<dbReference type="EMBL" id="JAGSPA010000002">
    <property type="protein sequence ID" value="MBV7256696.1"/>
    <property type="molecule type" value="Genomic_DNA"/>
</dbReference>
<keyword evidence="2" id="KW-1185">Reference proteome</keyword>
<sequence>MTYDRRTFIRTAALASTALLIPGCSPSLRHASGSAGDTLLDGIAGELLGEYPESATWLGLTKGERAPLNARLADRSVAGVAVRAEGAAARLAALKGALPALEGSARLDTEVAIEAHAIAVDGYAFGYGDTVNLDPYFGYRNGPYVVTQNMGAYIDVPDVMTNLHVVDNEEDRGDYVARIESFAVALEGETGRLMRDRAKGVVAPDFILKKTLAAVQASLSQDTGDMPIYRAIAGVETAPPAQAKQVAALIDQRVKPALAMQLSELRAHAAAANGHAGVWALPSGDEYYRWALWAGTTTTLSAEEIHQIGQDKLREIQARMDDVLAANGMSGGTVGARMAALARNPEQLFPNTAAGREELLTYVRGLVDDMRARMPQAFNTLVPGFLEVKRIAPEVEAGAPGGMAGPGSIDGQEPGTYFINLRDTALHPKFGLPTLSYHEAIPGHVWQGEYTFKQRLIRTLMAFNAYSEGWALYAEQLSDELGAYDDNPLGVLGYLQANAFRCCRLVVDTGMHAMRWTREEAIDWFVTNNGSSRDEVQSEIDRYCVWPGQACGYKIGEIAINRARDRAQAQLGDKYDLKAFNDAVVLGGAVPMTTLDDVIDKYIKNIR</sequence>
<dbReference type="PROSITE" id="PS51318">
    <property type="entry name" value="TAT"/>
    <property type="match status" value="1"/>
</dbReference>
<accession>A0ABS6SFK2</accession>
<reference evidence="1 2" key="1">
    <citation type="submission" date="2021-04" db="EMBL/GenBank/DDBJ databases">
        <authorList>
            <person name="Pira H."/>
            <person name="Risdian C."/>
            <person name="Wink J."/>
        </authorList>
    </citation>
    <scope>NUCLEOTIDE SEQUENCE [LARGE SCALE GENOMIC DNA]</scope>
    <source>
        <strain evidence="1 2">WHA3</strain>
    </source>
</reference>
<dbReference type="InterPro" id="IPR006311">
    <property type="entry name" value="TAT_signal"/>
</dbReference>
<proteinExistence type="predicted"/>
<comment type="caution">
    <text evidence="1">The sequence shown here is derived from an EMBL/GenBank/DDBJ whole genome shotgun (WGS) entry which is preliminary data.</text>
</comment>
<evidence type="ECO:0000313" key="2">
    <source>
        <dbReference type="Proteomes" id="UP000722336"/>
    </source>
</evidence>
<dbReference type="InterPro" id="IPR010281">
    <property type="entry name" value="DUF885"/>
</dbReference>
<name>A0ABS6SFK2_9SPHN</name>
<gene>
    <name evidence="1" type="ORF">KCG44_07845</name>
</gene>
<dbReference type="PANTHER" id="PTHR33361:SF2">
    <property type="entry name" value="DUF885 DOMAIN-CONTAINING PROTEIN"/>
    <property type="match status" value="1"/>
</dbReference>
<dbReference type="Pfam" id="PF05960">
    <property type="entry name" value="DUF885"/>
    <property type="match status" value="1"/>
</dbReference>
<dbReference type="Proteomes" id="UP000722336">
    <property type="component" value="Unassembled WGS sequence"/>
</dbReference>
<dbReference type="PANTHER" id="PTHR33361">
    <property type="entry name" value="GLR0591 PROTEIN"/>
    <property type="match status" value="1"/>
</dbReference>
<protein>
    <submittedName>
        <fullName evidence="1">DUF885 domain-containing protein</fullName>
    </submittedName>
</protein>
<organism evidence="1 2">
    <name type="scientific">Pacificimonas pallii</name>
    <dbReference type="NCBI Taxonomy" id="2827236"/>
    <lineage>
        <taxon>Bacteria</taxon>
        <taxon>Pseudomonadati</taxon>
        <taxon>Pseudomonadota</taxon>
        <taxon>Alphaproteobacteria</taxon>
        <taxon>Sphingomonadales</taxon>
        <taxon>Sphingosinicellaceae</taxon>
        <taxon>Pacificimonas</taxon>
    </lineage>
</organism>